<sequence length="459" mass="48085">MSFAALDSALLGPLFATETMCAVFSDEARLAALLRTEAALARAQAAIGLVPPSLAPAIERIGPDAFDMDDLGERTAISGVPIIPFVKALQSKLPDDLEPFLHKGATTQDIADTGLMLQLREGLDLVAADIRVVLDALARLARRHRDTPCAGRTYGQHAAPITFGFKAAIWAAGIADLASALPYIRQRICVASLAGPVGTLTALGERGPEVLTGFAEELGLGAPSVSWHVRRARLVETGTWLATLLGALAKMAADVVHLSSTEVGEVAEPHIAGRGGSSAMPHKRNPVSSTVILAAHAAAKGHVITLLDAMAAQHERPAGLWHAEWHALPPLFGLASGALREAIAIATGLTVDAERMRSNLDLTRGLLFADAAASRLSERLGREAAHALVERAAERVRAKGISLGEALRAMTEFPDTTDLDAAFDLTSAIRSAGLWTSNALADLERLQASAEIGATSACP</sequence>
<dbReference type="PROSITE" id="PS00163">
    <property type="entry name" value="FUMARATE_LYASES"/>
    <property type="match status" value="1"/>
</dbReference>
<dbReference type="Gene3D" id="1.10.40.30">
    <property type="entry name" value="Fumarase/aspartase (C-terminal domain)"/>
    <property type="match status" value="1"/>
</dbReference>
<dbReference type="RefSeq" id="WP_320290218.1">
    <property type="nucleotide sequence ID" value="NZ_JAVIIW010000042.1"/>
</dbReference>
<dbReference type="InterPro" id="IPR008948">
    <property type="entry name" value="L-Aspartase-like"/>
</dbReference>
<dbReference type="EMBL" id="JAVIIW010000042">
    <property type="protein sequence ID" value="MDX8482078.1"/>
    <property type="molecule type" value="Genomic_DNA"/>
</dbReference>
<protein>
    <submittedName>
        <fullName evidence="3">Adenylosuccinate lyase family protein</fullName>
    </submittedName>
</protein>
<comment type="similarity">
    <text evidence="1">Belongs to the class-II fumarase/aspartase family.</text>
</comment>
<dbReference type="PANTHER" id="PTHR43172:SF2">
    <property type="entry name" value="ADENYLOSUCCINATE LYASE C-TERMINAL DOMAIN-CONTAINING PROTEIN"/>
    <property type="match status" value="1"/>
</dbReference>
<dbReference type="SUPFAM" id="SSF48557">
    <property type="entry name" value="L-aspartase-like"/>
    <property type="match status" value="1"/>
</dbReference>
<dbReference type="Pfam" id="PF00206">
    <property type="entry name" value="Lyase_1"/>
    <property type="match status" value="1"/>
</dbReference>
<name>A0ABU4Y6Z1_9HYPH</name>
<dbReference type="Pfam" id="PF10397">
    <property type="entry name" value="ADSL_C"/>
    <property type="match status" value="1"/>
</dbReference>
<dbReference type="PRINTS" id="PR00145">
    <property type="entry name" value="ARGSUCLYASE"/>
</dbReference>
<evidence type="ECO:0000313" key="4">
    <source>
        <dbReference type="Proteomes" id="UP001287059"/>
    </source>
</evidence>
<dbReference type="Proteomes" id="UP001287059">
    <property type="component" value="Unassembled WGS sequence"/>
</dbReference>
<keyword evidence="3" id="KW-0456">Lyase</keyword>
<evidence type="ECO:0000313" key="3">
    <source>
        <dbReference type="EMBL" id="MDX8482078.1"/>
    </source>
</evidence>
<dbReference type="SMART" id="SM00998">
    <property type="entry name" value="ADSL_C"/>
    <property type="match status" value="1"/>
</dbReference>
<gene>
    <name evidence="3" type="ORF">RFN28_26985</name>
</gene>
<dbReference type="GO" id="GO:0016829">
    <property type="term" value="F:lyase activity"/>
    <property type="evidence" value="ECO:0007669"/>
    <property type="project" value="UniProtKB-KW"/>
</dbReference>
<dbReference type="InterPro" id="IPR019468">
    <property type="entry name" value="AdenyloSucc_lyase_C"/>
</dbReference>
<evidence type="ECO:0000259" key="2">
    <source>
        <dbReference type="SMART" id="SM00998"/>
    </source>
</evidence>
<dbReference type="InterPro" id="IPR022761">
    <property type="entry name" value="Fumarate_lyase_N"/>
</dbReference>
<dbReference type="InterPro" id="IPR000362">
    <property type="entry name" value="Fumarate_lyase_fam"/>
</dbReference>
<feature type="domain" description="Adenylosuccinate lyase C-terminal" evidence="2">
    <location>
        <begin position="364"/>
        <end position="440"/>
    </location>
</feature>
<organism evidence="3 4">
    <name type="scientific">Mesorhizobium album</name>
    <dbReference type="NCBI Taxonomy" id="3072314"/>
    <lineage>
        <taxon>Bacteria</taxon>
        <taxon>Pseudomonadati</taxon>
        <taxon>Pseudomonadota</taxon>
        <taxon>Alphaproteobacteria</taxon>
        <taxon>Hyphomicrobiales</taxon>
        <taxon>Phyllobacteriaceae</taxon>
        <taxon>Mesorhizobium</taxon>
    </lineage>
</organism>
<dbReference type="PANTHER" id="PTHR43172">
    <property type="entry name" value="ADENYLOSUCCINATE LYASE"/>
    <property type="match status" value="1"/>
</dbReference>
<dbReference type="CDD" id="cd01597">
    <property type="entry name" value="pCLME"/>
    <property type="match status" value="1"/>
</dbReference>
<comment type="caution">
    <text evidence="3">The sequence shown here is derived from an EMBL/GenBank/DDBJ whole genome shotgun (WGS) entry which is preliminary data.</text>
</comment>
<dbReference type="Gene3D" id="1.20.200.10">
    <property type="entry name" value="Fumarase/aspartase (Central domain)"/>
    <property type="match status" value="1"/>
</dbReference>
<proteinExistence type="inferred from homology"/>
<evidence type="ECO:0000256" key="1">
    <source>
        <dbReference type="ARBA" id="ARBA00034772"/>
    </source>
</evidence>
<keyword evidence="4" id="KW-1185">Reference proteome</keyword>
<dbReference type="InterPro" id="IPR020557">
    <property type="entry name" value="Fumarate_lyase_CS"/>
</dbReference>
<dbReference type="PRINTS" id="PR00149">
    <property type="entry name" value="FUMRATELYASE"/>
</dbReference>
<accession>A0ABU4Y6Z1</accession>
<reference evidence="3 4" key="1">
    <citation type="submission" date="2023-08" db="EMBL/GenBank/DDBJ databases">
        <title>Implementing the SeqCode for naming new Mesorhizobium species isolated from Vachellia karroo root nodules.</title>
        <authorList>
            <person name="Van Lill M."/>
        </authorList>
    </citation>
    <scope>NUCLEOTIDE SEQUENCE [LARGE SCALE GENOMIC DNA]</scope>
    <source>
        <strain evidence="3 4">VK24D</strain>
    </source>
</reference>